<organism evidence="1">
    <name type="scientific">viral metagenome</name>
    <dbReference type="NCBI Taxonomy" id="1070528"/>
    <lineage>
        <taxon>unclassified sequences</taxon>
        <taxon>metagenomes</taxon>
        <taxon>organismal metagenomes</taxon>
    </lineage>
</organism>
<protein>
    <submittedName>
        <fullName evidence="1">Putative HNH homing endonuclease</fullName>
    </submittedName>
</protein>
<dbReference type="EMBL" id="MT141608">
    <property type="protein sequence ID" value="QJA68340.1"/>
    <property type="molecule type" value="Genomic_DNA"/>
</dbReference>
<dbReference type="GO" id="GO:0004519">
    <property type="term" value="F:endonuclease activity"/>
    <property type="evidence" value="ECO:0007669"/>
    <property type="project" value="UniProtKB-KW"/>
</dbReference>
<keyword evidence="1" id="KW-0378">Hydrolase</keyword>
<dbReference type="AlphaFoldDB" id="A0A6M3JES2"/>
<keyword evidence="1" id="KW-0540">Nuclease</keyword>
<reference evidence="1" key="1">
    <citation type="submission" date="2020-03" db="EMBL/GenBank/DDBJ databases">
        <title>The deep terrestrial virosphere.</title>
        <authorList>
            <person name="Holmfeldt K."/>
            <person name="Nilsson E."/>
            <person name="Simone D."/>
            <person name="Lopez-Fernandez M."/>
            <person name="Wu X."/>
            <person name="de Brujin I."/>
            <person name="Lundin D."/>
            <person name="Andersson A."/>
            <person name="Bertilsson S."/>
            <person name="Dopson M."/>
        </authorList>
    </citation>
    <scope>NUCLEOTIDE SEQUENCE</scope>
    <source>
        <strain evidence="1">MM415A07009</strain>
    </source>
</reference>
<dbReference type="InterPro" id="IPR027434">
    <property type="entry name" value="Homing_endonucl"/>
</dbReference>
<accession>A0A6M3JES2</accession>
<keyword evidence="1" id="KW-0255">Endonuclease</keyword>
<gene>
    <name evidence="1" type="ORF">MM415A07009_0006</name>
</gene>
<evidence type="ECO:0000313" key="1">
    <source>
        <dbReference type="EMBL" id="QJA68340.1"/>
    </source>
</evidence>
<dbReference type="Gene3D" id="3.10.28.10">
    <property type="entry name" value="Homing endonucleases"/>
    <property type="match status" value="1"/>
</dbReference>
<proteinExistence type="predicted"/>
<sequence>MNTTDLAYTAGIIDGEGYIGIKYTGRKSGRRYRTLRVEVGNTNKILIDWLQLHYGGSYYQAKSKPQNRQYWKWGLSAKQAAAFLEKILPYLLIKKYEAALAIEFQKNKHYGRGKTEEAIAVEEAQAILMSNYHKGVYSG</sequence>
<dbReference type="SUPFAM" id="SSF55608">
    <property type="entry name" value="Homing endonucleases"/>
    <property type="match status" value="1"/>
</dbReference>
<name>A0A6M3JES2_9ZZZZ</name>